<dbReference type="Gene3D" id="1.20.1070.10">
    <property type="entry name" value="Rhodopsin 7-helix transmembrane proteins"/>
    <property type="match status" value="1"/>
</dbReference>
<evidence type="ECO:0000259" key="10">
    <source>
        <dbReference type="PROSITE" id="PS50262"/>
    </source>
</evidence>
<keyword evidence="7 8" id="KW-0807">Transducer</keyword>
<dbReference type="PROSITE" id="PS50262">
    <property type="entry name" value="G_PROTEIN_RECEP_F1_2"/>
    <property type="match status" value="1"/>
</dbReference>
<dbReference type="InterPro" id="IPR017452">
    <property type="entry name" value="GPCR_Rhodpsn_7TM"/>
</dbReference>
<dbReference type="EMBL" id="MRZV01000445">
    <property type="protein sequence ID" value="PIK49850.1"/>
    <property type="molecule type" value="Genomic_DNA"/>
</dbReference>
<feature type="domain" description="G-protein coupled receptors family 1 profile" evidence="10">
    <location>
        <begin position="50"/>
        <end position="331"/>
    </location>
</feature>
<reference evidence="11 12" key="1">
    <citation type="journal article" date="2017" name="PLoS Biol.">
        <title>The sea cucumber genome provides insights into morphological evolution and visceral regeneration.</title>
        <authorList>
            <person name="Zhang X."/>
            <person name="Sun L."/>
            <person name="Yuan J."/>
            <person name="Sun Y."/>
            <person name="Gao Y."/>
            <person name="Zhang L."/>
            <person name="Li S."/>
            <person name="Dai H."/>
            <person name="Hamel J.F."/>
            <person name="Liu C."/>
            <person name="Yu Y."/>
            <person name="Liu S."/>
            <person name="Lin W."/>
            <person name="Guo K."/>
            <person name="Jin S."/>
            <person name="Xu P."/>
            <person name="Storey K.B."/>
            <person name="Huan P."/>
            <person name="Zhang T."/>
            <person name="Zhou Y."/>
            <person name="Zhang J."/>
            <person name="Lin C."/>
            <person name="Li X."/>
            <person name="Xing L."/>
            <person name="Huo D."/>
            <person name="Sun M."/>
            <person name="Wang L."/>
            <person name="Mercier A."/>
            <person name="Li F."/>
            <person name="Yang H."/>
            <person name="Xiang J."/>
        </authorList>
    </citation>
    <scope>NUCLEOTIDE SEQUENCE [LARGE SCALE GENOMIC DNA]</scope>
    <source>
        <strain evidence="11">Shaxun</strain>
        <tissue evidence="11">Muscle</tissue>
    </source>
</reference>
<evidence type="ECO:0000313" key="12">
    <source>
        <dbReference type="Proteomes" id="UP000230750"/>
    </source>
</evidence>
<feature type="transmembrane region" description="Helical" evidence="9">
    <location>
        <begin position="34"/>
        <end position="58"/>
    </location>
</feature>
<evidence type="ECO:0000256" key="5">
    <source>
        <dbReference type="ARBA" id="ARBA00023136"/>
    </source>
</evidence>
<sequence length="370" mass="41780">METEFECTGKLLDVRNLSMEIIQDGLVKPFIEQILTYTVFAVIVIVGLVANGLFLFVVYKVESMQTVMNAYLVNLAVADMIILGYGYIDRLYFYVSTPLNIGFDLFGPAYCVISTLFEVTYYVSVLTVTLFSMERYTAVCHPMRHIKISTFHRTLSLLAGTWLYSLILAALQIPSRGRRALYCILFPDDSEYRYLSGDTAYCTSFSPTYRNAIGVPLQLFPFYAALFGTAFFYAMIIWRLRNRREDIGGGKECDQATVAAKRALIAATRMIIINGCTFFLCNAPLQFFVTATWIFGLVGYQMKLPIAGRRNIFLVLTILLYLNSAVNPFIYGVTNPRYRNAFLKALSLDKKESKTRTDPSAATAMTSMVD</sequence>
<evidence type="ECO:0000256" key="6">
    <source>
        <dbReference type="ARBA" id="ARBA00023170"/>
    </source>
</evidence>
<keyword evidence="12" id="KW-1185">Reference proteome</keyword>
<evidence type="ECO:0000256" key="7">
    <source>
        <dbReference type="ARBA" id="ARBA00023224"/>
    </source>
</evidence>
<keyword evidence="6 8" id="KW-0675">Receptor</keyword>
<dbReference type="STRING" id="307972.A0A2G8KPG8"/>
<dbReference type="PROSITE" id="PS00237">
    <property type="entry name" value="G_PROTEIN_RECEP_F1_1"/>
    <property type="match status" value="1"/>
</dbReference>
<dbReference type="GO" id="GO:0005886">
    <property type="term" value="C:plasma membrane"/>
    <property type="evidence" value="ECO:0007669"/>
    <property type="project" value="TreeGrafter"/>
</dbReference>
<dbReference type="PANTHER" id="PTHR24243">
    <property type="entry name" value="G-PROTEIN COUPLED RECEPTOR"/>
    <property type="match status" value="1"/>
</dbReference>
<evidence type="ECO:0000256" key="1">
    <source>
        <dbReference type="ARBA" id="ARBA00004141"/>
    </source>
</evidence>
<evidence type="ECO:0000256" key="9">
    <source>
        <dbReference type="SAM" id="Phobius"/>
    </source>
</evidence>
<proteinExistence type="inferred from homology"/>
<keyword evidence="5 9" id="KW-0472">Membrane</keyword>
<dbReference type="GO" id="GO:0004930">
    <property type="term" value="F:G protein-coupled receptor activity"/>
    <property type="evidence" value="ECO:0007669"/>
    <property type="project" value="UniProtKB-KW"/>
</dbReference>
<dbReference type="PANTHER" id="PTHR24243:SF208">
    <property type="entry name" value="PYROKININ-1 RECEPTOR"/>
    <property type="match status" value="1"/>
</dbReference>
<dbReference type="PRINTS" id="PR00237">
    <property type="entry name" value="GPCRRHODOPSN"/>
</dbReference>
<evidence type="ECO:0000256" key="3">
    <source>
        <dbReference type="ARBA" id="ARBA00022989"/>
    </source>
</evidence>
<feature type="transmembrane region" description="Helical" evidence="9">
    <location>
        <begin position="220"/>
        <end position="238"/>
    </location>
</feature>
<comment type="similarity">
    <text evidence="8">Belongs to the G-protein coupled receptor 1 family.</text>
</comment>
<comment type="caution">
    <text evidence="11">The sequence shown here is derived from an EMBL/GenBank/DDBJ whole genome shotgun (WGS) entry which is preliminary data.</text>
</comment>
<feature type="transmembrane region" description="Helical" evidence="9">
    <location>
        <begin position="154"/>
        <end position="173"/>
    </location>
</feature>
<evidence type="ECO:0000256" key="8">
    <source>
        <dbReference type="RuleBase" id="RU000688"/>
    </source>
</evidence>
<dbReference type="Proteomes" id="UP000230750">
    <property type="component" value="Unassembled WGS sequence"/>
</dbReference>
<gene>
    <name evidence="11" type="ORF">BSL78_13293</name>
</gene>
<name>A0A2G8KPG8_STIJA</name>
<accession>A0A2G8KPG8</accession>
<dbReference type="OrthoDB" id="5962705at2759"/>
<feature type="transmembrane region" description="Helical" evidence="9">
    <location>
        <begin position="107"/>
        <end position="133"/>
    </location>
</feature>
<feature type="transmembrane region" description="Helical" evidence="9">
    <location>
        <begin position="312"/>
        <end position="334"/>
    </location>
</feature>
<keyword evidence="4 8" id="KW-0297">G-protein coupled receptor</keyword>
<keyword evidence="3 9" id="KW-1133">Transmembrane helix</keyword>
<dbReference type="AlphaFoldDB" id="A0A2G8KPG8"/>
<comment type="subcellular location">
    <subcellularLocation>
        <location evidence="1">Membrane</location>
        <topology evidence="1">Multi-pass membrane protein</topology>
    </subcellularLocation>
</comment>
<organism evidence="11 12">
    <name type="scientific">Stichopus japonicus</name>
    <name type="common">Sea cucumber</name>
    <dbReference type="NCBI Taxonomy" id="307972"/>
    <lineage>
        <taxon>Eukaryota</taxon>
        <taxon>Metazoa</taxon>
        <taxon>Echinodermata</taxon>
        <taxon>Eleutherozoa</taxon>
        <taxon>Echinozoa</taxon>
        <taxon>Holothuroidea</taxon>
        <taxon>Aspidochirotacea</taxon>
        <taxon>Aspidochirotida</taxon>
        <taxon>Stichopodidae</taxon>
        <taxon>Apostichopus</taxon>
    </lineage>
</organism>
<feature type="transmembrane region" description="Helical" evidence="9">
    <location>
        <begin position="271"/>
        <end position="300"/>
    </location>
</feature>
<evidence type="ECO:0000256" key="4">
    <source>
        <dbReference type="ARBA" id="ARBA00023040"/>
    </source>
</evidence>
<evidence type="ECO:0000313" key="11">
    <source>
        <dbReference type="EMBL" id="PIK49850.1"/>
    </source>
</evidence>
<dbReference type="SMART" id="SM01381">
    <property type="entry name" value="7TM_GPCR_Srsx"/>
    <property type="match status" value="1"/>
</dbReference>
<protein>
    <submittedName>
        <fullName evidence="11">Putative cholecystokinin receptor type A-like</fullName>
    </submittedName>
</protein>
<keyword evidence="2 8" id="KW-0812">Transmembrane</keyword>
<dbReference type="InterPro" id="IPR000276">
    <property type="entry name" value="GPCR_Rhodpsn"/>
</dbReference>
<dbReference type="SUPFAM" id="SSF81321">
    <property type="entry name" value="Family A G protein-coupled receptor-like"/>
    <property type="match status" value="1"/>
</dbReference>
<dbReference type="CDD" id="cd00637">
    <property type="entry name" value="7tm_classA_rhodopsin-like"/>
    <property type="match status" value="1"/>
</dbReference>
<evidence type="ECO:0000256" key="2">
    <source>
        <dbReference type="ARBA" id="ARBA00022692"/>
    </source>
</evidence>
<dbReference type="Pfam" id="PF00001">
    <property type="entry name" value="7tm_1"/>
    <property type="match status" value="1"/>
</dbReference>
<feature type="transmembrane region" description="Helical" evidence="9">
    <location>
        <begin position="70"/>
        <end position="87"/>
    </location>
</feature>